<protein>
    <submittedName>
        <fullName evidence="7">Methyl-accepting chemotaxis protein</fullName>
    </submittedName>
</protein>
<keyword evidence="5" id="KW-1133">Transmembrane helix</keyword>
<dbReference type="CDD" id="cd11386">
    <property type="entry name" value="MCP_signal"/>
    <property type="match status" value="1"/>
</dbReference>
<dbReference type="SMART" id="SM00283">
    <property type="entry name" value="MA"/>
    <property type="match status" value="1"/>
</dbReference>
<evidence type="ECO:0000259" key="6">
    <source>
        <dbReference type="PROSITE" id="PS50111"/>
    </source>
</evidence>
<dbReference type="PRINTS" id="PR00260">
    <property type="entry name" value="CHEMTRNSDUCR"/>
</dbReference>
<dbReference type="RefSeq" id="WP_017455320.1">
    <property type="nucleotide sequence ID" value="NZ_CP008956.1"/>
</dbReference>
<name>A0A6M3ZKP0_9BURK</name>
<dbReference type="Proteomes" id="UP000501648">
    <property type="component" value="Chromosome"/>
</dbReference>
<dbReference type="PANTHER" id="PTHR43531">
    <property type="entry name" value="PROTEIN ICFG"/>
    <property type="match status" value="1"/>
</dbReference>
<dbReference type="InterPro" id="IPR047347">
    <property type="entry name" value="YvaQ-like_sensor"/>
</dbReference>
<accession>A0A6M3ZKP0</accession>
<dbReference type="AlphaFoldDB" id="A0A6M3ZKP0"/>
<dbReference type="EMBL" id="CP008956">
    <property type="protein sequence ID" value="QJP99214.1"/>
    <property type="molecule type" value="Genomic_DNA"/>
</dbReference>
<dbReference type="GO" id="GO:0005886">
    <property type="term" value="C:plasma membrane"/>
    <property type="evidence" value="ECO:0007669"/>
    <property type="project" value="TreeGrafter"/>
</dbReference>
<dbReference type="Pfam" id="PF00015">
    <property type="entry name" value="MCPsignal"/>
    <property type="match status" value="1"/>
</dbReference>
<proteinExistence type="inferred from homology"/>
<dbReference type="GO" id="GO:0004888">
    <property type="term" value="F:transmembrane signaling receptor activity"/>
    <property type="evidence" value="ECO:0007669"/>
    <property type="project" value="InterPro"/>
</dbReference>
<dbReference type="FunFam" id="1.10.287.950:FF:000001">
    <property type="entry name" value="Methyl-accepting chemotaxis sensory transducer"/>
    <property type="match status" value="1"/>
</dbReference>
<evidence type="ECO:0000256" key="2">
    <source>
        <dbReference type="ARBA" id="ARBA00022481"/>
    </source>
</evidence>
<feature type="transmembrane region" description="Helical" evidence="5">
    <location>
        <begin position="194"/>
        <end position="218"/>
    </location>
</feature>
<evidence type="ECO:0000256" key="5">
    <source>
        <dbReference type="SAM" id="Phobius"/>
    </source>
</evidence>
<evidence type="ECO:0000256" key="4">
    <source>
        <dbReference type="PROSITE-ProRule" id="PRU00284"/>
    </source>
</evidence>
<reference evidence="7 8" key="1">
    <citation type="journal article" date="2012" name="J. Bacteriol.">
        <title>Genome sequence of the pathogenic Herbaspirillum seropedicae strain Os34, isolated from rice roots.</title>
        <authorList>
            <person name="Ye W."/>
            <person name="Ye S."/>
            <person name="Liu J."/>
            <person name="Chang S."/>
            <person name="Chen M."/>
            <person name="Zhu B."/>
            <person name="Guo L."/>
            <person name="An Q."/>
        </authorList>
    </citation>
    <scope>NUCLEOTIDE SEQUENCE [LARGE SCALE GENOMIC DNA]</scope>
    <source>
        <strain evidence="7 8">Os34</strain>
    </source>
</reference>
<evidence type="ECO:0000256" key="3">
    <source>
        <dbReference type="ARBA" id="ARBA00029447"/>
    </source>
</evidence>
<sequence>MGKLKVVTRLALGFGLILVFLLGISALGFYGMSRVNDALTDITRVNNAEIKLASALRNALSQRAIAIRNIALLEDEASMQVEAQTLARQEKLYADAYTALEKMFATEAGTTEREHKLLAQVKADENATVPLMAKALQLGLENKPAEAVKVLIGEVRPKQLAWIKSLTELSEFEDQLNDEAAVSARSTYEWLRTLMLTSIALALLVGIVAAVTIARSILRQLGAEPSEAQSIAREIASGDLTATVRVRAGDGSSLMASIEQMRYQLNVIAYGIKSAAETISVASGQIAQGNFDLSQRTEEQAASLEETAASMEELTTTVRQNTEHAAEALRLSGGAAQTATSGSAAFDRVVSTMDKISASSGKMADIISVIEGIAFQTNILALNAAVEAARAGEQGRGFAVVASEVRSLAQRSAVASKEIKDLIGESMSHVSAGSELVANAGHQMSEIVASVQRFGEIMNNIATATQEQGSGIEQINTAIVQMDQVTQQNAALVEEASAAAQSLSQQASGLLKVVSIFKIRTDASTMAAASNNANVGALQGAALPALQ</sequence>
<dbReference type="InterPro" id="IPR004089">
    <property type="entry name" value="MCPsignal_dom"/>
</dbReference>
<dbReference type="GO" id="GO:0006935">
    <property type="term" value="P:chemotaxis"/>
    <property type="evidence" value="ECO:0007669"/>
    <property type="project" value="InterPro"/>
</dbReference>
<dbReference type="CDD" id="cd19411">
    <property type="entry name" value="MCP2201-like_sensor"/>
    <property type="match status" value="1"/>
</dbReference>
<keyword evidence="5" id="KW-0472">Membrane</keyword>
<gene>
    <name evidence="7" type="ORF">C798_02900</name>
</gene>
<dbReference type="Pfam" id="PF12729">
    <property type="entry name" value="4HB_MCP_1"/>
    <property type="match status" value="1"/>
</dbReference>
<dbReference type="SUPFAM" id="SSF58104">
    <property type="entry name" value="Methyl-accepting chemotaxis protein (MCP) signaling domain"/>
    <property type="match status" value="1"/>
</dbReference>
<keyword evidence="4" id="KW-0807">Transducer</keyword>
<organism evidence="7 8">
    <name type="scientific">Herbaspirillum rubrisubalbicans Os34</name>
    <dbReference type="NCBI Taxonomy" id="1235827"/>
    <lineage>
        <taxon>Bacteria</taxon>
        <taxon>Pseudomonadati</taxon>
        <taxon>Pseudomonadota</taxon>
        <taxon>Betaproteobacteria</taxon>
        <taxon>Burkholderiales</taxon>
        <taxon>Oxalobacteraceae</taxon>
        <taxon>Herbaspirillum</taxon>
    </lineage>
</organism>
<dbReference type="InterPro" id="IPR024478">
    <property type="entry name" value="HlyB_4HB_MCP"/>
</dbReference>
<dbReference type="GO" id="GO:0007165">
    <property type="term" value="P:signal transduction"/>
    <property type="evidence" value="ECO:0007669"/>
    <property type="project" value="UniProtKB-KW"/>
</dbReference>
<dbReference type="Gene3D" id="1.10.287.950">
    <property type="entry name" value="Methyl-accepting chemotaxis protein"/>
    <property type="match status" value="1"/>
</dbReference>
<comment type="subcellular location">
    <subcellularLocation>
        <location evidence="1">Membrane</location>
    </subcellularLocation>
</comment>
<feature type="domain" description="Methyl-accepting transducer" evidence="6">
    <location>
        <begin position="275"/>
        <end position="504"/>
    </location>
</feature>
<dbReference type="InterPro" id="IPR051310">
    <property type="entry name" value="MCP_chemotaxis"/>
</dbReference>
<dbReference type="PANTHER" id="PTHR43531:SF14">
    <property type="entry name" value="METHYL-ACCEPTING CHEMOTAXIS PROTEIN I-RELATED"/>
    <property type="match status" value="1"/>
</dbReference>
<feature type="transmembrane region" description="Helical" evidence="5">
    <location>
        <begin position="6"/>
        <end position="30"/>
    </location>
</feature>
<dbReference type="InterPro" id="IPR004090">
    <property type="entry name" value="Chemotax_Me-accpt_rcpt"/>
</dbReference>
<keyword evidence="5" id="KW-0812">Transmembrane</keyword>
<evidence type="ECO:0000313" key="8">
    <source>
        <dbReference type="Proteomes" id="UP000501648"/>
    </source>
</evidence>
<dbReference type="PROSITE" id="PS50111">
    <property type="entry name" value="CHEMOTAXIS_TRANSDUC_2"/>
    <property type="match status" value="1"/>
</dbReference>
<evidence type="ECO:0000256" key="1">
    <source>
        <dbReference type="ARBA" id="ARBA00004370"/>
    </source>
</evidence>
<keyword evidence="2" id="KW-0488">Methylation</keyword>
<evidence type="ECO:0000313" key="7">
    <source>
        <dbReference type="EMBL" id="QJP99214.1"/>
    </source>
</evidence>
<comment type="similarity">
    <text evidence="3">Belongs to the methyl-accepting chemotaxis (MCP) protein family.</text>
</comment>